<sequence>MAEIDGGDRLRRQPQVVVSRYTRAARINHWITAVSLILLAISGLALFHPSLFFLTALFGGGQWTRAIHPWIGVVLFVSFSILFIRFFRLNLPRREDAQWVAQIGDVLGGHEEKLPEVGKYNAGQKLVFWGMSVLIVVLIVSGLMVWERYFASMLSIPVRRIAIMVHSLAAIAIICLWIMHVYASVWVAGTMSAMTRGTVSGGWAWRHHRKWFRALAAHPGGRRDAEKQDTAPPGA</sequence>
<accession>A0A0B1Q4E8</accession>
<keyword evidence="8" id="KW-0479">Metal-binding</keyword>
<keyword evidence="9" id="KW-0249">Electron transport</keyword>
<keyword evidence="5" id="KW-1003">Cell membrane</keyword>
<dbReference type="InterPro" id="IPR006471">
    <property type="entry name" value="Formate_DH_gsu"/>
</dbReference>
<dbReference type="GO" id="GO:0005886">
    <property type="term" value="C:plasma membrane"/>
    <property type="evidence" value="ECO:0007669"/>
    <property type="project" value="UniProtKB-SubCell"/>
</dbReference>
<keyword evidence="11" id="KW-0408">Iron</keyword>
<evidence type="ECO:0000256" key="10">
    <source>
        <dbReference type="ARBA" id="ARBA00022989"/>
    </source>
</evidence>
<evidence type="ECO:0000259" key="14">
    <source>
        <dbReference type="Pfam" id="PF01292"/>
    </source>
</evidence>
<dbReference type="PANTHER" id="PTHR30074:SF5">
    <property type="entry name" value="FORMATE DEHYDROGENASE, NITRATE-INDUCIBLE, CYTOCHROME B556(FDN) SUBUNIT"/>
    <property type="match status" value="1"/>
</dbReference>
<dbReference type="EMBL" id="JRFJ01000004">
    <property type="protein sequence ID" value="KHJ53792.1"/>
    <property type="molecule type" value="Genomic_DNA"/>
</dbReference>
<dbReference type="FunFam" id="1.20.950.20:FF:000002">
    <property type="entry name" value="Formate dehydrogenase cytochrome b556 subunit"/>
    <property type="match status" value="1"/>
</dbReference>
<feature type="transmembrane region" description="Helical" evidence="13">
    <location>
        <begin position="30"/>
        <end position="58"/>
    </location>
</feature>
<protein>
    <submittedName>
        <fullName evidence="15">Formate dehydrogenase</fullName>
    </submittedName>
</protein>
<dbReference type="GO" id="GO:0015944">
    <property type="term" value="P:formate oxidation"/>
    <property type="evidence" value="ECO:0007669"/>
    <property type="project" value="UniProtKB-ARBA"/>
</dbReference>
<feature type="domain" description="Cytochrome b561 bacterial/Ni-hydrogenase" evidence="14">
    <location>
        <begin position="20"/>
        <end position="197"/>
    </location>
</feature>
<comment type="similarity">
    <text evidence="3">Belongs to the formate dehydrogenase gamma subunit family.</text>
</comment>
<evidence type="ECO:0000256" key="11">
    <source>
        <dbReference type="ARBA" id="ARBA00023004"/>
    </source>
</evidence>
<gene>
    <name evidence="15" type="ORF">LA66_14395</name>
</gene>
<dbReference type="Pfam" id="PF01292">
    <property type="entry name" value="Ni_hydr_CYTB"/>
    <property type="match status" value="1"/>
</dbReference>
<organism evidence="15 16">
    <name type="scientific">Aureimonas altamirensis</name>
    <dbReference type="NCBI Taxonomy" id="370622"/>
    <lineage>
        <taxon>Bacteria</taxon>
        <taxon>Pseudomonadati</taxon>
        <taxon>Pseudomonadota</taxon>
        <taxon>Alphaproteobacteria</taxon>
        <taxon>Hyphomicrobiales</taxon>
        <taxon>Aurantimonadaceae</taxon>
        <taxon>Aureimonas</taxon>
    </lineage>
</organism>
<keyword evidence="6" id="KW-0349">Heme</keyword>
<keyword evidence="12 13" id="KW-0472">Membrane</keyword>
<name>A0A0B1Q4E8_9HYPH</name>
<evidence type="ECO:0000313" key="16">
    <source>
        <dbReference type="Proteomes" id="UP000030826"/>
    </source>
</evidence>
<comment type="cofactor">
    <cofactor evidence="1">
        <name>heme</name>
        <dbReference type="ChEBI" id="CHEBI:30413"/>
    </cofactor>
</comment>
<dbReference type="InterPro" id="IPR016174">
    <property type="entry name" value="Di-haem_cyt_TM"/>
</dbReference>
<dbReference type="STRING" id="370622.LA66_14395"/>
<evidence type="ECO:0000256" key="8">
    <source>
        <dbReference type="ARBA" id="ARBA00022723"/>
    </source>
</evidence>
<evidence type="ECO:0000256" key="12">
    <source>
        <dbReference type="ARBA" id="ARBA00023136"/>
    </source>
</evidence>
<dbReference type="GO" id="GO:0022904">
    <property type="term" value="P:respiratory electron transport chain"/>
    <property type="evidence" value="ECO:0007669"/>
    <property type="project" value="InterPro"/>
</dbReference>
<dbReference type="PANTHER" id="PTHR30074">
    <property type="entry name" value="FORMATE DEHYDROGENASE, NITRATE-INDUCIBLE, CYTOCHROME B556 FDN SUBUNIT"/>
    <property type="match status" value="1"/>
</dbReference>
<evidence type="ECO:0000256" key="6">
    <source>
        <dbReference type="ARBA" id="ARBA00022617"/>
    </source>
</evidence>
<keyword evidence="10 13" id="KW-1133">Transmembrane helix</keyword>
<dbReference type="GO" id="GO:0009061">
    <property type="term" value="P:anaerobic respiration"/>
    <property type="evidence" value="ECO:0007669"/>
    <property type="project" value="TreeGrafter"/>
</dbReference>
<feature type="transmembrane region" description="Helical" evidence="13">
    <location>
        <begin position="158"/>
        <end position="179"/>
    </location>
</feature>
<evidence type="ECO:0000313" key="15">
    <source>
        <dbReference type="EMBL" id="KHJ53792.1"/>
    </source>
</evidence>
<dbReference type="InterPro" id="IPR051817">
    <property type="entry name" value="FDH_cytochrome_b556_subunit"/>
</dbReference>
<dbReference type="GO" id="GO:0046872">
    <property type="term" value="F:metal ion binding"/>
    <property type="evidence" value="ECO:0007669"/>
    <property type="project" value="UniProtKB-KW"/>
</dbReference>
<comment type="subcellular location">
    <subcellularLocation>
        <location evidence="2">Cell membrane</location>
        <topology evidence="2">Multi-pass membrane protein</topology>
    </subcellularLocation>
</comment>
<reference evidence="15 16" key="1">
    <citation type="submission" date="2014-09" db="EMBL/GenBank/DDBJ databases">
        <title>Isolation and characterization of Aurantimonas altamirensis ON-56566 from clinical sample following a dog bite.</title>
        <authorList>
            <person name="Eshaghi A."/>
            <person name="Li A."/>
            <person name="Shahinas D."/>
            <person name="Bahn P."/>
            <person name="Kus J.V."/>
            <person name="Patel S.N."/>
        </authorList>
    </citation>
    <scope>NUCLEOTIDE SEQUENCE [LARGE SCALE GENOMIC DNA]</scope>
    <source>
        <strain evidence="15 16">ON-56566</strain>
    </source>
</reference>
<evidence type="ECO:0000256" key="9">
    <source>
        <dbReference type="ARBA" id="ARBA00022982"/>
    </source>
</evidence>
<feature type="transmembrane region" description="Helical" evidence="13">
    <location>
        <begin position="70"/>
        <end position="87"/>
    </location>
</feature>
<evidence type="ECO:0000256" key="1">
    <source>
        <dbReference type="ARBA" id="ARBA00001971"/>
    </source>
</evidence>
<feature type="transmembrane region" description="Helical" evidence="13">
    <location>
        <begin position="126"/>
        <end position="146"/>
    </location>
</feature>
<proteinExistence type="inferred from homology"/>
<evidence type="ECO:0000256" key="13">
    <source>
        <dbReference type="SAM" id="Phobius"/>
    </source>
</evidence>
<dbReference type="GO" id="GO:0009326">
    <property type="term" value="C:formate dehydrogenase complex"/>
    <property type="evidence" value="ECO:0007669"/>
    <property type="project" value="InterPro"/>
</dbReference>
<dbReference type="SUPFAM" id="SSF81342">
    <property type="entry name" value="Transmembrane di-heme cytochromes"/>
    <property type="match status" value="1"/>
</dbReference>
<dbReference type="NCBIfam" id="TIGR01583">
    <property type="entry name" value="formate-DH-gamm"/>
    <property type="match status" value="1"/>
</dbReference>
<comment type="caution">
    <text evidence="15">The sequence shown here is derived from an EMBL/GenBank/DDBJ whole genome shotgun (WGS) entry which is preliminary data.</text>
</comment>
<dbReference type="Gene3D" id="1.20.950.20">
    <property type="entry name" value="Transmembrane di-heme cytochromes, Chain C"/>
    <property type="match status" value="1"/>
</dbReference>
<dbReference type="GO" id="GO:0009055">
    <property type="term" value="F:electron transfer activity"/>
    <property type="evidence" value="ECO:0007669"/>
    <property type="project" value="InterPro"/>
</dbReference>
<evidence type="ECO:0000256" key="4">
    <source>
        <dbReference type="ARBA" id="ARBA00022448"/>
    </source>
</evidence>
<evidence type="ECO:0000256" key="5">
    <source>
        <dbReference type="ARBA" id="ARBA00022475"/>
    </source>
</evidence>
<evidence type="ECO:0000256" key="2">
    <source>
        <dbReference type="ARBA" id="ARBA00004651"/>
    </source>
</evidence>
<evidence type="ECO:0000256" key="7">
    <source>
        <dbReference type="ARBA" id="ARBA00022692"/>
    </source>
</evidence>
<dbReference type="InterPro" id="IPR011577">
    <property type="entry name" value="Cyt_b561_bac/Ni-Hgenase"/>
</dbReference>
<keyword evidence="4" id="KW-0813">Transport</keyword>
<evidence type="ECO:0000256" key="3">
    <source>
        <dbReference type="ARBA" id="ARBA00010747"/>
    </source>
</evidence>
<dbReference type="Proteomes" id="UP000030826">
    <property type="component" value="Unassembled WGS sequence"/>
</dbReference>
<dbReference type="GO" id="GO:0036397">
    <property type="term" value="F:formate dehydrogenase (quinone) activity"/>
    <property type="evidence" value="ECO:0007669"/>
    <property type="project" value="TreeGrafter"/>
</dbReference>
<dbReference type="GO" id="GO:0008863">
    <property type="term" value="F:formate dehydrogenase (NAD+) activity"/>
    <property type="evidence" value="ECO:0007669"/>
    <property type="project" value="InterPro"/>
</dbReference>
<keyword evidence="7 13" id="KW-0812">Transmembrane</keyword>
<dbReference type="AlphaFoldDB" id="A0A0B1Q4E8"/>